<dbReference type="AlphaFoldDB" id="A0A453D678"/>
<reference evidence="2" key="3">
    <citation type="journal article" date="2017" name="Nature">
        <title>Genome sequence of the progenitor of the wheat D genome Aegilops tauschii.</title>
        <authorList>
            <person name="Luo M.C."/>
            <person name="Gu Y.Q."/>
            <person name="Puiu D."/>
            <person name="Wang H."/>
            <person name="Twardziok S.O."/>
            <person name="Deal K.R."/>
            <person name="Huo N."/>
            <person name="Zhu T."/>
            <person name="Wang L."/>
            <person name="Wang Y."/>
            <person name="McGuire P.E."/>
            <person name="Liu S."/>
            <person name="Long H."/>
            <person name="Ramasamy R.K."/>
            <person name="Rodriguez J.C."/>
            <person name="Van S.L."/>
            <person name="Yuan L."/>
            <person name="Wang Z."/>
            <person name="Xia Z."/>
            <person name="Xiao L."/>
            <person name="Anderson O.D."/>
            <person name="Ouyang S."/>
            <person name="Liang Y."/>
            <person name="Zimin A.V."/>
            <person name="Pertea G."/>
            <person name="Qi P."/>
            <person name="Bennetzen J.L."/>
            <person name="Dai X."/>
            <person name="Dawson M.W."/>
            <person name="Muller H.G."/>
            <person name="Kugler K."/>
            <person name="Rivarola-Duarte L."/>
            <person name="Spannagl M."/>
            <person name="Mayer K.F.X."/>
            <person name="Lu F.H."/>
            <person name="Bevan M.W."/>
            <person name="Leroy P."/>
            <person name="Li P."/>
            <person name="You F.M."/>
            <person name="Sun Q."/>
            <person name="Liu Z."/>
            <person name="Lyons E."/>
            <person name="Wicker T."/>
            <person name="Salzberg S.L."/>
            <person name="Devos K.M."/>
            <person name="Dvorak J."/>
        </authorList>
    </citation>
    <scope>NUCLEOTIDE SEQUENCE [LARGE SCALE GENOMIC DNA]</scope>
    <source>
        <strain evidence="2">cv. AL8/78</strain>
    </source>
</reference>
<name>A0A453D678_AEGTS</name>
<dbReference type="Proteomes" id="UP000015105">
    <property type="component" value="Chromosome 2D"/>
</dbReference>
<protein>
    <submittedName>
        <fullName evidence="2">Uncharacterized protein</fullName>
    </submittedName>
</protein>
<sequence length="96" mass="10564">GVGGYKAGEGLHGDLPHRLRFLSSPPTTTLPPSLLSPERRREQRPARPPCWCVLEPGLGVRLWTPPAPFPCWFGPRPPPAASHGRARGDQERGRRS</sequence>
<reference evidence="2" key="4">
    <citation type="submission" date="2019-03" db="UniProtKB">
        <authorList>
            <consortium name="EnsemblPlants"/>
        </authorList>
    </citation>
    <scope>IDENTIFICATION</scope>
</reference>
<feature type="region of interest" description="Disordered" evidence="1">
    <location>
        <begin position="1"/>
        <end position="48"/>
    </location>
</feature>
<accession>A0A453D678</accession>
<reference evidence="3" key="1">
    <citation type="journal article" date="2014" name="Science">
        <title>Ancient hybridizations among the ancestral genomes of bread wheat.</title>
        <authorList>
            <consortium name="International Wheat Genome Sequencing Consortium,"/>
            <person name="Marcussen T."/>
            <person name="Sandve S.R."/>
            <person name="Heier L."/>
            <person name="Spannagl M."/>
            <person name="Pfeifer M."/>
            <person name="Jakobsen K.S."/>
            <person name="Wulff B.B."/>
            <person name="Steuernagel B."/>
            <person name="Mayer K.F."/>
            <person name="Olsen O.A."/>
        </authorList>
    </citation>
    <scope>NUCLEOTIDE SEQUENCE [LARGE SCALE GENOMIC DNA]</scope>
    <source>
        <strain evidence="3">cv. AL8/78</strain>
    </source>
</reference>
<keyword evidence="3" id="KW-1185">Reference proteome</keyword>
<evidence type="ECO:0000256" key="1">
    <source>
        <dbReference type="SAM" id="MobiDB-lite"/>
    </source>
</evidence>
<reference evidence="2" key="5">
    <citation type="journal article" date="2021" name="G3 (Bethesda)">
        <title>Aegilops tauschii genome assembly Aet v5.0 features greater sequence contiguity and improved annotation.</title>
        <authorList>
            <person name="Wang L."/>
            <person name="Zhu T."/>
            <person name="Rodriguez J.C."/>
            <person name="Deal K.R."/>
            <person name="Dubcovsky J."/>
            <person name="McGuire P.E."/>
            <person name="Lux T."/>
            <person name="Spannagl M."/>
            <person name="Mayer K.F.X."/>
            <person name="Baldrich P."/>
            <person name="Meyers B.C."/>
            <person name="Huo N."/>
            <person name="Gu Y.Q."/>
            <person name="Zhou H."/>
            <person name="Devos K.M."/>
            <person name="Bennetzen J.L."/>
            <person name="Unver T."/>
            <person name="Budak H."/>
            <person name="Gulick P.J."/>
            <person name="Galiba G."/>
            <person name="Kalapos B."/>
            <person name="Nelson D.R."/>
            <person name="Li P."/>
            <person name="You F.M."/>
            <person name="Luo M.C."/>
            <person name="Dvorak J."/>
        </authorList>
    </citation>
    <scope>NUCLEOTIDE SEQUENCE [LARGE SCALE GENOMIC DNA]</scope>
    <source>
        <strain evidence="2">cv. AL8/78</strain>
    </source>
</reference>
<proteinExistence type="predicted"/>
<reference evidence="3" key="2">
    <citation type="journal article" date="2017" name="Nat. Plants">
        <title>The Aegilops tauschii genome reveals multiple impacts of transposons.</title>
        <authorList>
            <person name="Zhao G."/>
            <person name="Zou C."/>
            <person name="Li K."/>
            <person name="Wang K."/>
            <person name="Li T."/>
            <person name="Gao L."/>
            <person name="Zhang X."/>
            <person name="Wang H."/>
            <person name="Yang Z."/>
            <person name="Liu X."/>
            <person name="Jiang W."/>
            <person name="Mao L."/>
            <person name="Kong X."/>
            <person name="Jiao Y."/>
            <person name="Jia J."/>
        </authorList>
    </citation>
    <scope>NUCLEOTIDE SEQUENCE [LARGE SCALE GENOMIC DNA]</scope>
    <source>
        <strain evidence="3">cv. AL8/78</strain>
    </source>
</reference>
<feature type="compositionally biased region" description="Basic and acidic residues" evidence="1">
    <location>
        <begin position="86"/>
        <end position="96"/>
    </location>
</feature>
<dbReference type="EnsemblPlants" id="AET2Gv21103000.26">
    <property type="protein sequence ID" value="AET2Gv21103000.26"/>
    <property type="gene ID" value="AET2Gv21103000"/>
</dbReference>
<dbReference type="Gramene" id="AET2Gv21103000.26">
    <property type="protein sequence ID" value="AET2Gv21103000.26"/>
    <property type="gene ID" value="AET2Gv21103000"/>
</dbReference>
<evidence type="ECO:0000313" key="2">
    <source>
        <dbReference type="EnsemblPlants" id="AET2Gv21103000.26"/>
    </source>
</evidence>
<feature type="region of interest" description="Disordered" evidence="1">
    <location>
        <begin position="73"/>
        <end position="96"/>
    </location>
</feature>
<organism evidence="2 3">
    <name type="scientific">Aegilops tauschii subsp. strangulata</name>
    <name type="common">Goatgrass</name>
    <dbReference type="NCBI Taxonomy" id="200361"/>
    <lineage>
        <taxon>Eukaryota</taxon>
        <taxon>Viridiplantae</taxon>
        <taxon>Streptophyta</taxon>
        <taxon>Embryophyta</taxon>
        <taxon>Tracheophyta</taxon>
        <taxon>Spermatophyta</taxon>
        <taxon>Magnoliopsida</taxon>
        <taxon>Liliopsida</taxon>
        <taxon>Poales</taxon>
        <taxon>Poaceae</taxon>
        <taxon>BOP clade</taxon>
        <taxon>Pooideae</taxon>
        <taxon>Triticodae</taxon>
        <taxon>Triticeae</taxon>
        <taxon>Triticinae</taxon>
        <taxon>Aegilops</taxon>
    </lineage>
</organism>
<feature type="compositionally biased region" description="Low complexity" evidence="1">
    <location>
        <begin position="22"/>
        <end position="36"/>
    </location>
</feature>
<evidence type="ECO:0000313" key="3">
    <source>
        <dbReference type="Proteomes" id="UP000015105"/>
    </source>
</evidence>